<sequence>MASSSAMNPFDQALVAVNATVFWTAPPGFSERQAVLITLQALTILANVCYLGLLHYTQPSSDDDNAGPGIWWVARYVDRSTGRIKVVNQRTMSTILSALAEGVWMGHVIDHLLLYTGGGIHTLDRVIVWRAITIVFMLGWFWVLTWGNVTSFVLATHRKIPSWAVNTSVLAAGVAPLIVVIVFLVLMIVRGVQFRNVYAAFAIDLRIKAAAYPNVTQAAYEGIQSQAATLVKAGTTYYHTFCMMATIAVVYTVLSAIIVSFKLLLSNFGGLLLARKIKHQIEFNEKLMTSGSRAVTQQETLIVAGQGTVGEPQAGERISRMQGEGVMVGANVLHAQRQEQRIILGLKRARRDLLTMFALVLCFSLIVSGALLFVTIVSGTSEPTSISWAKSEMLFTGPAWAITVVMLAAQLGLIWNALMFRRKERGTTQMFEEESTSHENGTGVTSWIRSRGSRNLKKIIMPSTPETLVASPPSTPEILVASAVIPGSSPRSETGQHEACVEGRRRCAEKIMVNLDRMGDKDEEEKPRLPALMKWEGVTPRDSTNDCEKGGQRGD</sequence>
<evidence type="ECO:0000313" key="3">
    <source>
        <dbReference type="EMBL" id="SGY19250.1"/>
    </source>
</evidence>
<keyword evidence="2" id="KW-0472">Membrane</keyword>
<dbReference type="EMBL" id="FQNC01000016">
    <property type="protein sequence ID" value="SGY19250.1"/>
    <property type="molecule type" value="Genomic_DNA"/>
</dbReference>
<feature type="transmembrane region" description="Helical" evidence="2">
    <location>
        <begin position="353"/>
        <end position="379"/>
    </location>
</feature>
<accession>A0A2X0LUC8</accession>
<feature type="transmembrane region" description="Helical" evidence="2">
    <location>
        <begin position="167"/>
        <end position="189"/>
    </location>
</feature>
<organism evidence="3 4">
    <name type="scientific">Microbotryum silenes-dioicae</name>
    <dbReference type="NCBI Taxonomy" id="796604"/>
    <lineage>
        <taxon>Eukaryota</taxon>
        <taxon>Fungi</taxon>
        <taxon>Dikarya</taxon>
        <taxon>Basidiomycota</taxon>
        <taxon>Pucciniomycotina</taxon>
        <taxon>Microbotryomycetes</taxon>
        <taxon>Microbotryales</taxon>
        <taxon>Microbotryaceae</taxon>
        <taxon>Microbotryum</taxon>
    </lineage>
</organism>
<protein>
    <submittedName>
        <fullName evidence="3">BQ5605_C014g07598 protein</fullName>
    </submittedName>
</protein>
<feature type="transmembrane region" description="Helical" evidence="2">
    <location>
        <begin position="34"/>
        <end position="53"/>
    </location>
</feature>
<evidence type="ECO:0000313" key="4">
    <source>
        <dbReference type="Proteomes" id="UP000249464"/>
    </source>
</evidence>
<proteinExistence type="predicted"/>
<feature type="region of interest" description="Disordered" evidence="1">
    <location>
        <begin position="518"/>
        <end position="555"/>
    </location>
</feature>
<gene>
    <name evidence="3" type="primary">BQ5605_C014g07598</name>
    <name evidence="3" type="ORF">BQ5605_C014G07598</name>
</gene>
<feature type="transmembrane region" description="Helical" evidence="2">
    <location>
        <begin position="95"/>
        <end position="115"/>
    </location>
</feature>
<feature type="compositionally biased region" description="Basic and acidic residues" evidence="1">
    <location>
        <begin position="518"/>
        <end position="528"/>
    </location>
</feature>
<evidence type="ECO:0000256" key="2">
    <source>
        <dbReference type="SAM" id="Phobius"/>
    </source>
</evidence>
<name>A0A2X0LUC8_9BASI</name>
<keyword evidence="4" id="KW-1185">Reference proteome</keyword>
<dbReference type="Proteomes" id="UP000249464">
    <property type="component" value="Unassembled WGS sequence"/>
</dbReference>
<dbReference type="AlphaFoldDB" id="A0A2X0LUC8"/>
<feature type="transmembrane region" description="Helical" evidence="2">
    <location>
        <begin position="399"/>
        <end position="420"/>
    </location>
</feature>
<keyword evidence="2" id="KW-1133">Transmembrane helix</keyword>
<feature type="transmembrane region" description="Helical" evidence="2">
    <location>
        <begin position="237"/>
        <end position="265"/>
    </location>
</feature>
<feature type="transmembrane region" description="Helical" evidence="2">
    <location>
        <begin position="127"/>
        <end position="155"/>
    </location>
</feature>
<reference evidence="3 4" key="1">
    <citation type="submission" date="2016-11" db="EMBL/GenBank/DDBJ databases">
        <authorList>
            <person name="Jaros S."/>
            <person name="Januszkiewicz K."/>
            <person name="Wedrychowicz H."/>
        </authorList>
    </citation>
    <scope>NUCLEOTIDE SEQUENCE [LARGE SCALE GENOMIC DNA]</scope>
</reference>
<evidence type="ECO:0000256" key="1">
    <source>
        <dbReference type="SAM" id="MobiDB-lite"/>
    </source>
</evidence>
<feature type="compositionally biased region" description="Basic and acidic residues" evidence="1">
    <location>
        <begin position="543"/>
        <end position="555"/>
    </location>
</feature>
<keyword evidence="2" id="KW-0812">Transmembrane</keyword>